<evidence type="ECO:0000256" key="4">
    <source>
        <dbReference type="ARBA" id="ARBA00012153"/>
    </source>
</evidence>
<gene>
    <name evidence="12 14" type="primary">ribB</name>
    <name evidence="14" type="ORF">TGUWTKB_3180</name>
</gene>
<dbReference type="InterPro" id="IPR017945">
    <property type="entry name" value="DHBP_synth_RibB-like_a/b_dom"/>
</dbReference>
<keyword evidence="9 12" id="KW-0464">Manganese</keyword>
<reference evidence="14 15" key="2">
    <citation type="journal article" date="2014" name="Curr. Biol.">
        <title>Symbiont-Supplemented Maternal Investment Underpinning Host's Ecological Adaptation.</title>
        <authorList>
            <person name="Kaiwa N."/>
            <person name="Hosokawa T."/>
            <person name="Nikoh N."/>
            <person name="Tanahashi M."/>
            <person name="Moriyama M."/>
            <person name="Meng X.Y."/>
            <person name="Maeda T."/>
            <person name="Yamaguchi K."/>
            <person name="Shigenobu S."/>
            <person name="Ito M."/>
            <person name="Fukatsu T."/>
        </authorList>
    </citation>
    <scope>NUCLEOTIDE SEQUENCE [LARGE SCALE GENOMIC DNA]</scope>
    <source>
        <strain evidence="14 15">UwTKB</strain>
    </source>
</reference>
<feature type="binding site" evidence="12">
    <location>
        <position position="42"/>
    </location>
    <ligand>
        <name>D-ribulose 5-phosphate</name>
        <dbReference type="ChEBI" id="CHEBI:58121"/>
    </ligand>
</feature>
<comment type="similarity">
    <text evidence="11 12 13">Belongs to the DHBP synthase family.</text>
</comment>
<dbReference type="EMBL" id="AP014521">
    <property type="protein sequence ID" value="BAP58558.1"/>
    <property type="molecule type" value="Genomic_DNA"/>
</dbReference>
<name>A0A090AJD8_9ENTR</name>
<protein>
    <recommendedName>
        <fullName evidence="5 12">3,4-dihydroxy-2-butanone 4-phosphate synthase</fullName>
        <shortName evidence="12 13">DHBP synthase</shortName>
        <ecNumber evidence="4 12">4.1.99.12</ecNumber>
    </recommendedName>
</protein>
<proteinExistence type="inferred from homology"/>
<dbReference type="Gene3D" id="3.90.870.10">
    <property type="entry name" value="DHBP synthase"/>
    <property type="match status" value="1"/>
</dbReference>
<dbReference type="GO" id="GO:0000287">
    <property type="term" value="F:magnesium ion binding"/>
    <property type="evidence" value="ECO:0007669"/>
    <property type="project" value="UniProtKB-UniRule"/>
</dbReference>
<dbReference type="Pfam" id="PF00926">
    <property type="entry name" value="DHBP_synthase"/>
    <property type="match status" value="1"/>
</dbReference>
<dbReference type="NCBIfam" id="TIGR00506">
    <property type="entry name" value="ribB"/>
    <property type="match status" value="1"/>
</dbReference>
<reference evidence="15" key="1">
    <citation type="submission" date="2013-11" db="EMBL/GenBank/DDBJ databases">
        <title>Symbiont-containing voluminous jelly as an extraordinary maternal gift for overwintering insect nymphs.</title>
        <authorList>
            <person name="Kaiwa N."/>
            <person name="Hosokawa T."/>
            <person name="Nikoh N."/>
            <person name="Meng X.Y."/>
            <person name="Tanahashi M."/>
            <person name="Moriyama M."/>
            <person name="Maeda T."/>
            <person name="Yamaguchi K."/>
            <person name="Shigenobu S."/>
            <person name="Ito M."/>
            <person name="Fukatsu T."/>
        </authorList>
    </citation>
    <scope>NUCLEOTIDE SEQUENCE [LARGE SCALE GENOMIC DNA]</scope>
    <source>
        <strain evidence="15">UwTKB</strain>
    </source>
</reference>
<comment type="cofactor">
    <cofactor evidence="12 13">
        <name>Mg(2+)</name>
        <dbReference type="ChEBI" id="CHEBI:18420"/>
    </cofactor>
    <cofactor evidence="12 13">
        <name>Mn(2+)</name>
        <dbReference type="ChEBI" id="CHEBI:29035"/>
    </cofactor>
    <text evidence="12 13">Binds 2 divalent metal cations per subunit. Magnesium or manganese.</text>
</comment>
<comment type="catalytic activity">
    <reaction evidence="12 13">
        <text>D-ribulose 5-phosphate = (2S)-2-hydroxy-3-oxobutyl phosphate + formate + H(+)</text>
        <dbReference type="Rhea" id="RHEA:18457"/>
        <dbReference type="ChEBI" id="CHEBI:15378"/>
        <dbReference type="ChEBI" id="CHEBI:15740"/>
        <dbReference type="ChEBI" id="CHEBI:58121"/>
        <dbReference type="ChEBI" id="CHEBI:58830"/>
        <dbReference type="EC" id="4.1.99.12"/>
    </reaction>
</comment>
<feature type="binding site" evidence="12">
    <location>
        <position position="153"/>
    </location>
    <ligand>
        <name>Mg(2+)</name>
        <dbReference type="ChEBI" id="CHEBI:18420"/>
        <label>2</label>
    </ligand>
</feature>
<feature type="site" description="Essential for catalytic activity" evidence="12">
    <location>
        <position position="174"/>
    </location>
</feature>
<dbReference type="HAMAP" id="MF_00180">
    <property type="entry name" value="RibB"/>
    <property type="match status" value="1"/>
</dbReference>
<dbReference type="KEGG" id="sbw:TGUWTKB_3180"/>
<dbReference type="PANTHER" id="PTHR21327:SF38">
    <property type="entry name" value="3,4-DIHYDROXY-2-BUTANONE 4-PHOSPHATE SYNTHASE"/>
    <property type="match status" value="1"/>
</dbReference>
<dbReference type="SUPFAM" id="SSF55821">
    <property type="entry name" value="YrdC/RibB"/>
    <property type="match status" value="1"/>
</dbReference>
<dbReference type="Proteomes" id="UP000031627">
    <property type="component" value="Chromosome"/>
</dbReference>
<dbReference type="PANTHER" id="PTHR21327">
    <property type="entry name" value="GTP CYCLOHYDROLASE II-RELATED"/>
    <property type="match status" value="1"/>
</dbReference>
<evidence type="ECO:0000256" key="12">
    <source>
        <dbReference type="HAMAP-Rule" id="MF_00180"/>
    </source>
</evidence>
<keyword evidence="7 12" id="KW-0479">Metal-binding</keyword>
<evidence type="ECO:0000256" key="7">
    <source>
        <dbReference type="ARBA" id="ARBA00022723"/>
    </source>
</evidence>
<evidence type="ECO:0000256" key="2">
    <source>
        <dbReference type="ARBA" id="ARBA00004904"/>
    </source>
</evidence>
<dbReference type="GO" id="GO:0008686">
    <property type="term" value="F:3,4-dihydroxy-2-butanone-4-phosphate synthase activity"/>
    <property type="evidence" value="ECO:0007669"/>
    <property type="project" value="UniProtKB-UniRule"/>
</dbReference>
<feature type="site" description="Essential for catalytic activity" evidence="12">
    <location>
        <position position="136"/>
    </location>
</feature>
<evidence type="ECO:0000256" key="9">
    <source>
        <dbReference type="ARBA" id="ARBA00023211"/>
    </source>
</evidence>
<accession>A0A090AJD8</accession>
<dbReference type="AlphaFoldDB" id="A0A090AJD8"/>
<dbReference type="FunFam" id="3.90.870.10:FF:000002">
    <property type="entry name" value="3,4-dihydroxy-2-butanone 4-phosphate synthase"/>
    <property type="match status" value="1"/>
</dbReference>
<evidence type="ECO:0000256" key="8">
    <source>
        <dbReference type="ARBA" id="ARBA00022842"/>
    </source>
</evidence>
<keyword evidence="15" id="KW-1185">Reference proteome</keyword>
<feature type="binding site" evidence="12">
    <location>
        <position position="38"/>
    </location>
    <ligand>
        <name>Mg(2+)</name>
        <dbReference type="ChEBI" id="CHEBI:18420"/>
        <label>2</label>
    </ligand>
</feature>
<feature type="binding site" evidence="12">
    <location>
        <position position="38"/>
    </location>
    <ligand>
        <name>Mg(2+)</name>
        <dbReference type="ChEBI" id="CHEBI:18420"/>
        <label>1</label>
    </ligand>
</feature>
<dbReference type="InterPro" id="IPR000422">
    <property type="entry name" value="DHBP_synthase_RibB"/>
</dbReference>
<dbReference type="RefSeq" id="WP_041062896.1">
    <property type="nucleotide sequence ID" value="NZ_AP014521.1"/>
</dbReference>
<dbReference type="STRING" id="1410383.TGUWTKB_3180"/>
<sequence>MKNTLLLEFGTFKQRVKNAIISLKKKKGIIILDDENRENEGDIVFSAENITIEQMALTIRHGSGIVCLCITEKHRKKLKLPMMVKKNTSFFKTQFTITIEAAKGITTGVSAHDRLTTVHAAIADNAKPSDLNRPGHVFPLCANSGGLLSRRGHTEATIEILKLAKLKPVGILCELTNDDGSMAKLKEIIIFAKKNNMSIITVKDLMMYNKW</sequence>
<evidence type="ECO:0000256" key="1">
    <source>
        <dbReference type="ARBA" id="ARBA00002284"/>
    </source>
</evidence>
<evidence type="ECO:0000313" key="14">
    <source>
        <dbReference type="EMBL" id="BAP58558.1"/>
    </source>
</evidence>
<dbReference type="UniPathway" id="UPA00275">
    <property type="reaction ID" value="UER00399"/>
</dbReference>
<dbReference type="GO" id="GO:0009231">
    <property type="term" value="P:riboflavin biosynthetic process"/>
    <property type="evidence" value="ECO:0007669"/>
    <property type="project" value="UniProtKB-UniRule"/>
</dbReference>
<evidence type="ECO:0000256" key="5">
    <source>
        <dbReference type="ARBA" id="ARBA00018836"/>
    </source>
</evidence>
<evidence type="ECO:0000256" key="6">
    <source>
        <dbReference type="ARBA" id="ARBA00022619"/>
    </source>
</evidence>
<comment type="function">
    <text evidence="1 12 13">Catalyzes the conversion of D-ribulose 5-phosphate to formate and 3,4-dihydroxy-2-butanone 4-phosphate.</text>
</comment>
<evidence type="ECO:0000256" key="3">
    <source>
        <dbReference type="ARBA" id="ARBA00011738"/>
    </source>
</evidence>
<keyword evidence="8 12" id="KW-0460">Magnesium</keyword>
<comment type="pathway">
    <text evidence="2 12 13">Cofactor biosynthesis; riboflavin biosynthesis; 2-hydroxy-3-oxobutyl phosphate from D-ribulose 5-phosphate: step 1/1.</text>
</comment>
<comment type="subunit">
    <text evidence="3 12 13">Homodimer.</text>
</comment>
<dbReference type="EC" id="4.1.99.12" evidence="4 12"/>
<feature type="binding site" evidence="12">
    <location>
        <begin position="150"/>
        <end position="154"/>
    </location>
    <ligand>
        <name>D-ribulose 5-phosphate</name>
        <dbReference type="ChEBI" id="CHEBI:58121"/>
    </ligand>
</feature>
<keyword evidence="6 12" id="KW-0686">Riboflavin biosynthesis</keyword>
<evidence type="ECO:0000313" key="15">
    <source>
        <dbReference type="Proteomes" id="UP000031627"/>
    </source>
</evidence>
<dbReference type="OrthoDB" id="9793111at2"/>
<evidence type="ECO:0000256" key="10">
    <source>
        <dbReference type="ARBA" id="ARBA00023239"/>
    </source>
</evidence>
<dbReference type="GO" id="GO:0005829">
    <property type="term" value="C:cytosol"/>
    <property type="evidence" value="ECO:0007669"/>
    <property type="project" value="TreeGrafter"/>
</dbReference>
<dbReference type="HOGENOM" id="CLU_020273_3_0_6"/>
<evidence type="ECO:0000256" key="13">
    <source>
        <dbReference type="RuleBase" id="RU003843"/>
    </source>
</evidence>
<evidence type="ECO:0000256" key="11">
    <source>
        <dbReference type="ARBA" id="ARBA00060730"/>
    </source>
</evidence>
<organism evidence="14 15">
    <name type="scientific">Candidatus Tachikawaea gelatinosa</name>
    <dbReference type="NCBI Taxonomy" id="1410383"/>
    <lineage>
        <taxon>Bacteria</taxon>
        <taxon>Pseudomonadati</taxon>
        <taxon>Pseudomonadota</taxon>
        <taxon>Gammaproteobacteria</taxon>
        <taxon>Enterobacterales</taxon>
        <taxon>Enterobacteriaceae</taxon>
        <taxon>Candidatus Tachikawaea</taxon>
    </lineage>
</organism>
<feature type="binding site" evidence="12">
    <location>
        <begin position="37"/>
        <end position="38"/>
    </location>
    <ligand>
        <name>D-ribulose 5-phosphate</name>
        <dbReference type="ChEBI" id="CHEBI:58121"/>
    </ligand>
</feature>
<keyword evidence="10 12" id="KW-0456">Lyase</keyword>
<dbReference type="GO" id="GO:0030145">
    <property type="term" value="F:manganese ion binding"/>
    <property type="evidence" value="ECO:0007669"/>
    <property type="project" value="UniProtKB-UniRule"/>
</dbReference>